<evidence type="ECO:0000313" key="3">
    <source>
        <dbReference type="Proteomes" id="UP000703269"/>
    </source>
</evidence>
<feature type="compositionally biased region" description="Low complexity" evidence="1">
    <location>
        <begin position="274"/>
        <end position="283"/>
    </location>
</feature>
<feature type="region of interest" description="Disordered" evidence="1">
    <location>
        <begin position="383"/>
        <end position="420"/>
    </location>
</feature>
<protein>
    <submittedName>
        <fullName evidence="2">Uncharacterized protein</fullName>
    </submittedName>
</protein>
<comment type="caution">
    <text evidence="2">The sequence shown here is derived from an EMBL/GenBank/DDBJ whole genome shotgun (WGS) entry which is preliminary data.</text>
</comment>
<name>A0A9P3GHP4_9APHY</name>
<accession>A0A9P3GHP4</accession>
<dbReference type="EMBL" id="BPQB01000047">
    <property type="protein sequence ID" value="GJE95225.1"/>
    <property type="molecule type" value="Genomic_DNA"/>
</dbReference>
<sequence>MCTKYRIQPCTCPFGTAYSSPSKSRRERSQVLRELGQHTAAARALRAPAARAVPSFASALAILAASASPISPADETQGSPQLVLPQVKTSIFVKNRAAQSVPGVGSAANSTARVGSVQRISHPSLKGLRSIPPIPGCPSSSTVYSAQPTTPALTIGDVLQRRHFGHDLPPGCCARQSLLAMQFVFPASYPSSLRGRSSFSRLLPLLFLQLAQNGHQGPEGDDLFTPFRSAFLLRPGTSPVLRRGCAVHRPGAEHGLRSAGQSLARRLRWSAHLGPAGATARSTARSRRRAPRQTRAGPRAYVRDLGRQSSRRAPRRRRWRQSPRMPDAAEDRCRTLHSSGARGRALRLARAAAGELALVAAAHLELVWQVYSRRRCLAKFATRSGEMRRERSRSNRSPRRHWVESGSLDRVPRTNSPQRVPAAIFATETLGGDE</sequence>
<evidence type="ECO:0000256" key="1">
    <source>
        <dbReference type="SAM" id="MobiDB-lite"/>
    </source>
</evidence>
<dbReference type="Proteomes" id="UP000703269">
    <property type="component" value="Unassembled WGS sequence"/>
</dbReference>
<feature type="region of interest" description="Disordered" evidence="1">
    <location>
        <begin position="274"/>
        <end position="333"/>
    </location>
</feature>
<proteinExistence type="predicted"/>
<reference evidence="2 3" key="1">
    <citation type="submission" date="2021-08" db="EMBL/GenBank/DDBJ databases">
        <title>Draft Genome Sequence of Phanerochaete sordida strain YK-624.</title>
        <authorList>
            <person name="Mori T."/>
            <person name="Dohra H."/>
            <person name="Suzuki T."/>
            <person name="Kawagishi H."/>
            <person name="Hirai H."/>
        </authorList>
    </citation>
    <scope>NUCLEOTIDE SEQUENCE [LARGE SCALE GENOMIC DNA]</scope>
    <source>
        <strain evidence="2 3">YK-624</strain>
    </source>
</reference>
<evidence type="ECO:0000313" key="2">
    <source>
        <dbReference type="EMBL" id="GJE95225.1"/>
    </source>
</evidence>
<dbReference type="AlphaFoldDB" id="A0A9P3GHP4"/>
<organism evidence="2 3">
    <name type="scientific">Phanerochaete sordida</name>
    <dbReference type="NCBI Taxonomy" id="48140"/>
    <lineage>
        <taxon>Eukaryota</taxon>
        <taxon>Fungi</taxon>
        <taxon>Dikarya</taxon>
        <taxon>Basidiomycota</taxon>
        <taxon>Agaricomycotina</taxon>
        <taxon>Agaricomycetes</taxon>
        <taxon>Polyporales</taxon>
        <taxon>Phanerochaetaceae</taxon>
        <taxon>Phanerochaete</taxon>
    </lineage>
</organism>
<keyword evidence="3" id="KW-1185">Reference proteome</keyword>
<feature type="compositionally biased region" description="Basic residues" evidence="1">
    <location>
        <begin position="309"/>
        <end position="321"/>
    </location>
</feature>
<gene>
    <name evidence="2" type="ORF">PsYK624_114060</name>
</gene>